<feature type="compositionally biased region" description="Acidic residues" evidence="1">
    <location>
        <begin position="131"/>
        <end position="142"/>
    </location>
</feature>
<accession>A0A8J6B723</accession>
<reference evidence="4" key="1">
    <citation type="submission" date="2021-05" db="EMBL/GenBank/DDBJ databases">
        <title>A free-living protist that lacks canonical eukaryotic 1 DNA replication and segregation systems.</title>
        <authorList>
            <person name="Salas-Leiva D.E."/>
            <person name="Tromer E.C."/>
            <person name="Curtis B.A."/>
            <person name="Jerlstrom-Hultqvist J."/>
            <person name="Kolisko M."/>
            <person name="Yi Z."/>
            <person name="Salas-Leiva J.S."/>
            <person name="Gallot-Lavallee L."/>
            <person name="Kops G.J.P.L."/>
            <person name="Archibald J.M."/>
            <person name="Simpson A.G.B."/>
            <person name="Roger A.J."/>
        </authorList>
    </citation>
    <scope>NUCLEOTIDE SEQUENCE</scope>
    <source>
        <strain evidence="4">BICM</strain>
    </source>
</reference>
<sequence length="365" mass="39550">MKRFGAKLGFISIAILCIFQIASIYCAADPSIVKEETWPYPYVQEILCVSFIGNRTLAQPKSLGLCGEVGCDRGYRGAYDPDVADTFGKEESVCMQVMHAWRDPLGAGGLRCVPLDFNPDESLLTEPDLNFPEEEEEEEEEPRPERYISILSPESGVTYNGDVPLSVDVYDVPVDVMVMVRRPLDANSSILVAKEVLHITNSTSNPVSVSSAQTQTVTTVTPSLLTRIFSFNTAEDEIEDVAALQDVPLTLTVTRLDYSSASASVSFIHVPQVFTVTDEVVQTPGAADVVVSGVQIVFIVFVACILLAAILISCIFVAGLILGVKMINQIRDKKATARKLAPKGVVAGVEEQRSVEAEAPKMASP</sequence>
<dbReference type="Proteomes" id="UP000717585">
    <property type="component" value="Unassembled WGS sequence"/>
</dbReference>
<feature type="signal peptide" evidence="3">
    <location>
        <begin position="1"/>
        <end position="28"/>
    </location>
</feature>
<evidence type="ECO:0000313" key="4">
    <source>
        <dbReference type="EMBL" id="KAG9397008.1"/>
    </source>
</evidence>
<keyword evidence="5" id="KW-1185">Reference proteome</keyword>
<keyword evidence="2" id="KW-0472">Membrane</keyword>
<feature type="region of interest" description="Disordered" evidence="1">
    <location>
        <begin position="123"/>
        <end position="145"/>
    </location>
</feature>
<dbReference type="EMBL" id="JAHDYR010000004">
    <property type="protein sequence ID" value="KAG9397008.1"/>
    <property type="molecule type" value="Genomic_DNA"/>
</dbReference>
<keyword evidence="2" id="KW-0812">Transmembrane</keyword>
<feature type="chain" id="PRO_5035329536" description="Transmembrane protein" evidence="3">
    <location>
        <begin position="29"/>
        <end position="365"/>
    </location>
</feature>
<keyword evidence="2" id="KW-1133">Transmembrane helix</keyword>
<evidence type="ECO:0000313" key="5">
    <source>
        <dbReference type="Proteomes" id="UP000717585"/>
    </source>
</evidence>
<feature type="transmembrane region" description="Helical" evidence="2">
    <location>
        <begin position="296"/>
        <end position="324"/>
    </location>
</feature>
<evidence type="ECO:0000256" key="1">
    <source>
        <dbReference type="SAM" id="MobiDB-lite"/>
    </source>
</evidence>
<evidence type="ECO:0000256" key="2">
    <source>
        <dbReference type="SAM" id="Phobius"/>
    </source>
</evidence>
<organism evidence="4 5">
    <name type="scientific">Carpediemonas membranifera</name>
    <dbReference type="NCBI Taxonomy" id="201153"/>
    <lineage>
        <taxon>Eukaryota</taxon>
        <taxon>Metamonada</taxon>
        <taxon>Carpediemonas-like organisms</taxon>
        <taxon>Carpediemonas</taxon>
    </lineage>
</organism>
<proteinExistence type="predicted"/>
<comment type="caution">
    <text evidence="4">The sequence shown here is derived from an EMBL/GenBank/DDBJ whole genome shotgun (WGS) entry which is preliminary data.</text>
</comment>
<gene>
    <name evidence="4" type="ORF">J8273_1359</name>
</gene>
<keyword evidence="3" id="KW-0732">Signal</keyword>
<protein>
    <recommendedName>
        <fullName evidence="6">Transmembrane protein</fullName>
    </recommendedName>
</protein>
<name>A0A8J6B723_9EUKA</name>
<evidence type="ECO:0008006" key="6">
    <source>
        <dbReference type="Google" id="ProtNLM"/>
    </source>
</evidence>
<evidence type="ECO:0000256" key="3">
    <source>
        <dbReference type="SAM" id="SignalP"/>
    </source>
</evidence>
<dbReference type="AlphaFoldDB" id="A0A8J6B723"/>